<dbReference type="InterPro" id="IPR050490">
    <property type="entry name" value="Bact_solute-bd_prot1"/>
</dbReference>
<sequence length="436" mass="46804">MKANTKVATRTRRIAAAAMASALVLGLAACNSDDKAPGAAGDDKVNITFAWWGSDTRHEVTQKVIAEFEKKHPNIKVTPDYTSWDSYFEKLNVAAAGGNLPDVITQEERFLTEYATRDLLLDLKGLGLDTSKIDSTILDSGSIDGKLYGVATGINVHGVVIDPEIFKEVGVEIPDDTKWTWDDYVATANEISEKSDGKYYGVQNYSFNEVTLKILARQKGEEVFTKDGKIGVSEATVTEWFQRSVDLLGKGSPDASVSTEVQGAGVEGSLPASGKGAMAWFWSNQLPAISKAAGRPVQILRAPGESQFQRGGQFFKPSMFYSASAKTKHPEEAKLFIDFLINSEEAGKLILTDRGLPGNTDVRASVLPLLSEADTVGAEFVSGLEGDIVDGTPVPPVGSGKATEITGRVNSDVLFGNITPADGAKRWIEEMNAAIS</sequence>
<evidence type="ECO:0000256" key="1">
    <source>
        <dbReference type="SAM" id="SignalP"/>
    </source>
</evidence>
<reference evidence="2 3" key="1">
    <citation type="submission" date="2020-09" db="EMBL/GenBank/DDBJ databases">
        <title>Flavimobilis rhizosphaerae sp. nov., isolated from rhizosphere soil of Spartina alterniflora.</title>
        <authorList>
            <person name="Hanqin C."/>
        </authorList>
    </citation>
    <scope>NUCLEOTIDE SEQUENCE [LARGE SCALE GENOMIC DNA]</scope>
    <source>
        <strain evidence="2 3">GY 10621</strain>
    </source>
</reference>
<dbReference type="PANTHER" id="PTHR43649:SF11">
    <property type="entry name" value="ABC TRANSPORTER SUBSTRATE-BINDING PROTEIN YESO-RELATED"/>
    <property type="match status" value="1"/>
</dbReference>
<dbReference type="Gene3D" id="3.40.190.10">
    <property type="entry name" value="Periplasmic binding protein-like II"/>
    <property type="match status" value="2"/>
</dbReference>
<evidence type="ECO:0000313" key="3">
    <source>
        <dbReference type="Proteomes" id="UP000642107"/>
    </source>
</evidence>
<accession>A0ABR9DUS0</accession>
<dbReference type="EMBL" id="JACZDF010000006">
    <property type="protein sequence ID" value="MBD9700092.1"/>
    <property type="molecule type" value="Genomic_DNA"/>
</dbReference>
<feature type="chain" id="PRO_5047327772" evidence="1">
    <location>
        <begin position="29"/>
        <end position="436"/>
    </location>
</feature>
<name>A0ABR9DUS0_9MICO</name>
<gene>
    <name evidence="2" type="ORF">IGS67_11415</name>
</gene>
<organism evidence="2 3">
    <name type="scientific">Flavimobilis rhizosphaerae</name>
    <dbReference type="NCBI Taxonomy" id="2775421"/>
    <lineage>
        <taxon>Bacteria</taxon>
        <taxon>Bacillati</taxon>
        <taxon>Actinomycetota</taxon>
        <taxon>Actinomycetes</taxon>
        <taxon>Micrococcales</taxon>
        <taxon>Jonesiaceae</taxon>
        <taxon>Flavimobilis</taxon>
    </lineage>
</organism>
<dbReference type="Pfam" id="PF01547">
    <property type="entry name" value="SBP_bac_1"/>
    <property type="match status" value="1"/>
</dbReference>
<evidence type="ECO:0000313" key="2">
    <source>
        <dbReference type="EMBL" id="MBD9700092.1"/>
    </source>
</evidence>
<keyword evidence="3" id="KW-1185">Reference proteome</keyword>
<protein>
    <submittedName>
        <fullName evidence="2">Carbohydrate ABC transporter substrate-binding protein</fullName>
    </submittedName>
</protein>
<feature type="signal peptide" evidence="1">
    <location>
        <begin position="1"/>
        <end position="28"/>
    </location>
</feature>
<dbReference type="Proteomes" id="UP000642107">
    <property type="component" value="Unassembled WGS sequence"/>
</dbReference>
<dbReference type="PANTHER" id="PTHR43649">
    <property type="entry name" value="ARABINOSE-BINDING PROTEIN-RELATED"/>
    <property type="match status" value="1"/>
</dbReference>
<dbReference type="InterPro" id="IPR006059">
    <property type="entry name" value="SBP"/>
</dbReference>
<dbReference type="PROSITE" id="PS51257">
    <property type="entry name" value="PROKAR_LIPOPROTEIN"/>
    <property type="match status" value="1"/>
</dbReference>
<dbReference type="RefSeq" id="WP_192281073.1">
    <property type="nucleotide sequence ID" value="NZ_JACZDF010000006.1"/>
</dbReference>
<dbReference type="SUPFAM" id="SSF53850">
    <property type="entry name" value="Periplasmic binding protein-like II"/>
    <property type="match status" value="1"/>
</dbReference>
<comment type="caution">
    <text evidence="2">The sequence shown here is derived from an EMBL/GenBank/DDBJ whole genome shotgun (WGS) entry which is preliminary data.</text>
</comment>
<keyword evidence="1" id="KW-0732">Signal</keyword>
<proteinExistence type="predicted"/>